<accession>A0A0E9N730</accession>
<keyword evidence="2" id="KW-1185">Reference proteome</keyword>
<dbReference type="AlphaFoldDB" id="A0A0E9N730"/>
<dbReference type="InterPro" id="IPR008969">
    <property type="entry name" value="CarboxyPept-like_regulatory"/>
</dbReference>
<evidence type="ECO:0000313" key="2">
    <source>
        <dbReference type="Proteomes" id="UP000033121"/>
    </source>
</evidence>
<dbReference type="SUPFAM" id="SSF49464">
    <property type="entry name" value="Carboxypeptidase regulatory domain-like"/>
    <property type="match status" value="1"/>
</dbReference>
<sequence length="421" mass="47802">MSLSAQWSGPLSGLKSYLLQKGWKDSAAGKTPLYDMRGLNYLGPVYRNVLNFQPGKKNALVNYQVPANEFCLAGDHKTAIQLASDYYDSLPVPAYKEVDRFVDTLKAVTLHSAKDVITERTKHERMVMLNASPAYSQQRAFIYSLLDDLYNQGFRYLALEWLNSRKNRNVTSVDMFNGYFAAEPVAGEIMRKALQLGFRIVAYEDSLSERQDGSGRDAMQAATLANLYKHDSAAKCILIAGGGHISEKKIGNSYTPMAVFFKRFSGIDPLTIDLTEVCEGSAFEYGRYFFTVWSKKNSISQPSIAFRDKAPYSLLENDQYDLQVILPPTVWSHRRPSWLDLNGKRKSVSVRPTEKTLFLVQAYYNNETIQKPLPILIPADQTYVTDEDGYYWLYLLPGKYRLIFRDMDYVVIAEKELDVAG</sequence>
<comment type="caution">
    <text evidence="1">The sequence shown here is derived from an EMBL/GenBank/DDBJ whole genome shotgun (WGS) entry which is preliminary data.</text>
</comment>
<protein>
    <submittedName>
        <fullName evidence="1">Uncharacterized protein</fullName>
    </submittedName>
</protein>
<evidence type="ECO:0000313" key="1">
    <source>
        <dbReference type="EMBL" id="GAO45634.1"/>
    </source>
</evidence>
<organism evidence="1 2">
    <name type="scientific">Flavihumibacter petaseus NBRC 106054</name>
    <dbReference type="NCBI Taxonomy" id="1220578"/>
    <lineage>
        <taxon>Bacteria</taxon>
        <taxon>Pseudomonadati</taxon>
        <taxon>Bacteroidota</taxon>
        <taxon>Chitinophagia</taxon>
        <taxon>Chitinophagales</taxon>
        <taxon>Chitinophagaceae</taxon>
        <taxon>Flavihumibacter</taxon>
    </lineage>
</organism>
<dbReference type="STRING" id="1220578.FPE01S_07_00220"/>
<dbReference type="EMBL" id="BBWV01000007">
    <property type="protein sequence ID" value="GAO45634.1"/>
    <property type="molecule type" value="Genomic_DNA"/>
</dbReference>
<name>A0A0E9N730_9BACT</name>
<reference evidence="1 2" key="1">
    <citation type="submission" date="2015-04" db="EMBL/GenBank/DDBJ databases">
        <title>Whole genome shotgun sequence of Flavihumibacter petaseus NBRC 106054.</title>
        <authorList>
            <person name="Miyazawa S."/>
            <person name="Hosoyama A."/>
            <person name="Hashimoto M."/>
            <person name="Noguchi M."/>
            <person name="Tsuchikane K."/>
            <person name="Ohji S."/>
            <person name="Yamazoe A."/>
            <person name="Ichikawa N."/>
            <person name="Kimura A."/>
            <person name="Fujita N."/>
        </authorList>
    </citation>
    <scope>NUCLEOTIDE SEQUENCE [LARGE SCALE GENOMIC DNA]</scope>
    <source>
        <strain evidence="1 2">NBRC 106054</strain>
    </source>
</reference>
<gene>
    <name evidence="1" type="ORF">FPE01S_07_00220</name>
</gene>
<dbReference type="Proteomes" id="UP000033121">
    <property type="component" value="Unassembled WGS sequence"/>
</dbReference>
<proteinExistence type="predicted"/>